<dbReference type="OrthoDB" id="205803at2157"/>
<feature type="transmembrane region" description="Helical" evidence="1">
    <location>
        <begin position="84"/>
        <end position="102"/>
    </location>
</feature>
<keyword evidence="1" id="KW-0472">Membrane</keyword>
<dbReference type="Proteomes" id="UP000185936">
    <property type="component" value="Unassembled WGS sequence"/>
</dbReference>
<sequence length="217" mass="21907">MTELLSIVLFALGAGVATFFSPCAYALLPGYVGYYVAATEDDRPPLSGIVARGTAATVGVLAVFAVGIGLVLSLGQSIEPIVPMLEAGIGVLLVGTGLFVLVRGSISIHTALPHRRSSVLGFALFGGAYAIAGTACVFPVFFALVVRSLSFSPAETALVLGSYASAFGILMLGVTTATAMGHRLATGQVAAHVNTFVRLAGVAIVAAGAGQLYVAFG</sequence>
<keyword evidence="1" id="KW-1133">Transmembrane helix</keyword>
<keyword evidence="3" id="KW-1185">Reference proteome</keyword>
<feature type="transmembrane region" description="Helical" evidence="1">
    <location>
        <begin position="50"/>
        <end position="72"/>
    </location>
</feature>
<proteinExistence type="predicted"/>
<evidence type="ECO:0000256" key="1">
    <source>
        <dbReference type="SAM" id="Phobius"/>
    </source>
</evidence>
<organism evidence="2 3">
    <name type="scientific">Natronorubrum thiooxidans</name>
    <dbReference type="NCBI Taxonomy" id="308853"/>
    <lineage>
        <taxon>Archaea</taxon>
        <taxon>Methanobacteriati</taxon>
        <taxon>Methanobacteriota</taxon>
        <taxon>Stenosarchaea group</taxon>
        <taxon>Halobacteria</taxon>
        <taxon>Halobacteriales</taxon>
        <taxon>Natrialbaceae</taxon>
        <taxon>Natronorubrum</taxon>
    </lineage>
</organism>
<name>A0A1N7GKX3_9EURY</name>
<evidence type="ECO:0000313" key="2">
    <source>
        <dbReference type="EMBL" id="SIS13148.1"/>
    </source>
</evidence>
<protein>
    <submittedName>
        <fullName evidence="2">Cytochrome c-type biogenesis protein</fullName>
    </submittedName>
</protein>
<gene>
    <name evidence="2" type="ORF">SAMN05421752_1134</name>
</gene>
<accession>A0A1N7GKX3</accession>
<dbReference type="STRING" id="308853.SAMN05421752_1134"/>
<dbReference type="AlphaFoldDB" id="A0A1N7GKX3"/>
<feature type="transmembrane region" description="Helical" evidence="1">
    <location>
        <begin position="122"/>
        <end position="145"/>
    </location>
</feature>
<evidence type="ECO:0000313" key="3">
    <source>
        <dbReference type="Proteomes" id="UP000185936"/>
    </source>
</evidence>
<feature type="transmembrane region" description="Helical" evidence="1">
    <location>
        <begin position="157"/>
        <end position="176"/>
    </location>
</feature>
<dbReference type="EMBL" id="FTNR01000013">
    <property type="protein sequence ID" value="SIS13148.1"/>
    <property type="molecule type" value="Genomic_DNA"/>
</dbReference>
<feature type="transmembrane region" description="Helical" evidence="1">
    <location>
        <begin position="196"/>
        <end position="216"/>
    </location>
</feature>
<reference evidence="3" key="1">
    <citation type="submission" date="2017-01" db="EMBL/GenBank/DDBJ databases">
        <authorList>
            <person name="Varghese N."/>
            <person name="Submissions S."/>
        </authorList>
    </citation>
    <scope>NUCLEOTIDE SEQUENCE [LARGE SCALE GENOMIC DNA]</scope>
    <source>
        <strain evidence="3">type strain: HArc-</strain>
    </source>
</reference>
<dbReference type="RefSeq" id="WP_076610175.1">
    <property type="nucleotide sequence ID" value="NZ_FTNR01000013.1"/>
</dbReference>
<keyword evidence="1" id="KW-0812">Transmembrane</keyword>